<dbReference type="EMBL" id="SZQA01000001">
    <property type="protein sequence ID" value="TKK91599.1"/>
    <property type="molecule type" value="Genomic_DNA"/>
</dbReference>
<sequence length="95" mass="9737">MPFVQYATAAPVPDDLSARLARTVADALDLPPGAVVAQRLAALDGEGVTAVVRGRLRDPALMRAAVGRAAALLGADLGVDPDYVFVCWPDPGVVG</sequence>
<comment type="caution">
    <text evidence="1">The sequence shown here is derived from an EMBL/GenBank/DDBJ whole genome shotgun (WGS) entry which is preliminary data.</text>
</comment>
<gene>
    <name evidence="1" type="ORF">FDA94_02140</name>
</gene>
<proteinExistence type="predicted"/>
<dbReference type="AlphaFoldDB" id="A0A4U3MRQ1"/>
<dbReference type="OrthoDB" id="3539807at2"/>
<dbReference type="Proteomes" id="UP000308705">
    <property type="component" value="Unassembled WGS sequence"/>
</dbReference>
<protein>
    <submittedName>
        <fullName evidence="1">Uncharacterized protein</fullName>
    </submittedName>
</protein>
<reference evidence="1 2" key="1">
    <citation type="submission" date="2019-04" db="EMBL/GenBank/DDBJ databases">
        <title>Herbidospora sp. NEAU-GS14.nov., a novel actinomycete isolated from soil.</title>
        <authorList>
            <person name="Han L."/>
        </authorList>
    </citation>
    <scope>NUCLEOTIDE SEQUENCE [LARGE SCALE GENOMIC DNA]</scope>
    <source>
        <strain evidence="1 2">NEAU-GS14</strain>
    </source>
</reference>
<name>A0A4U3MRQ1_9ACTN</name>
<accession>A0A4U3MRQ1</accession>
<dbReference type="RefSeq" id="WP_137245285.1">
    <property type="nucleotide sequence ID" value="NZ_SZQA01000001.1"/>
</dbReference>
<organism evidence="1 2">
    <name type="scientific">Herbidospora galbida</name>
    <dbReference type="NCBI Taxonomy" id="2575442"/>
    <lineage>
        <taxon>Bacteria</taxon>
        <taxon>Bacillati</taxon>
        <taxon>Actinomycetota</taxon>
        <taxon>Actinomycetes</taxon>
        <taxon>Streptosporangiales</taxon>
        <taxon>Streptosporangiaceae</taxon>
        <taxon>Herbidospora</taxon>
    </lineage>
</organism>
<evidence type="ECO:0000313" key="1">
    <source>
        <dbReference type="EMBL" id="TKK91599.1"/>
    </source>
</evidence>
<evidence type="ECO:0000313" key="2">
    <source>
        <dbReference type="Proteomes" id="UP000308705"/>
    </source>
</evidence>
<keyword evidence="2" id="KW-1185">Reference proteome</keyword>